<reference evidence="2" key="1">
    <citation type="submission" date="2018-05" db="EMBL/GenBank/DDBJ databases">
        <authorList>
            <person name="Lanie J.A."/>
            <person name="Ng W.-L."/>
            <person name="Kazmierczak K.M."/>
            <person name="Andrzejewski T.M."/>
            <person name="Davidsen T.M."/>
            <person name="Wayne K.J."/>
            <person name="Tettelin H."/>
            <person name="Glass J.I."/>
            <person name="Rusch D."/>
            <person name="Podicherti R."/>
            <person name="Tsui H.-C.T."/>
            <person name="Winkler M.E."/>
        </authorList>
    </citation>
    <scope>NUCLEOTIDE SEQUENCE</scope>
</reference>
<accession>A0A382ZBC0</accession>
<gene>
    <name evidence="2" type="ORF">METZ01_LOCUS445219</name>
</gene>
<feature type="non-terminal residue" evidence="2">
    <location>
        <position position="97"/>
    </location>
</feature>
<evidence type="ECO:0000256" key="1">
    <source>
        <dbReference type="SAM" id="Phobius"/>
    </source>
</evidence>
<organism evidence="2">
    <name type="scientific">marine metagenome</name>
    <dbReference type="NCBI Taxonomy" id="408172"/>
    <lineage>
        <taxon>unclassified sequences</taxon>
        <taxon>metagenomes</taxon>
        <taxon>ecological metagenomes</taxon>
    </lineage>
</organism>
<keyword evidence="1" id="KW-0472">Membrane</keyword>
<protein>
    <submittedName>
        <fullName evidence="2">Uncharacterized protein</fullName>
    </submittedName>
</protein>
<sequence length="97" mass="10478">MTEEQVIENKSNVKLILGGSAACVLVASVIGFLIYSSICPCDRTPGGFLFGDSSDGQVNDWSFANDVELCQLQIYAGIRPHSINLNCMATPEGEMYL</sequence>
<evidence type="ECO:0000313" key="2">
    <source>
        <dbReference type="EMBL" id="SVD92365.1"/>
    </source>
</evidence>
<keyword evidence="1" id="KW-1133">Transmembrane helix</keyword>
<feature type="transmembrane region" description="Helical" evidence="1">
    <location>
        <begin position="12"/>
        <end position="35"/>
    </location>
</feature>
<proteinExistence type="predicted"/>
<keyword evidence="1" id="KW-0812">Transmembrane</keyword>
<name>A0A382ZBC0_9ZZZZ</name>
<dbReference type="AlphaFoldDB" id="A0A382ZBC0"/>
<dbReference type="EMBL" id="UINC01182253">
    <property type="protein sequence ID" value="SVD92365.1"/>
    <property type="molecule type" value="Genomic_DNA"/>
</dbReference>